<dbReference type="CDD" id="cd02440">
    <property type="entry name" value="AdoMet_MTases"/>
    <property type="match status" value="1"/>
</dbReference>
<evidence type="ECO:0000313" key="2">
    <source>
        <dbReference type="EMBL" id="CAA9518883.1"/>
    </source>
</evidence>
<feature type="domain" description="Methyltransferase" evidence="1">
    <location>
        <begin position="68"/>
        <end position="179"/>
    </location>
</feature>
<gene>
    <name evidence="2" type="ORF">AVDCRST_MAG85-2789</name>
</gene>
<dbReference type="PANTHER" id="PTHR42912">
    <property type="entry name" value="METHYLTRANSFERASE"/>
    <property type="match status" value="1"/>
</dbReference>
<organism evidence="2">
    <name type="scientific">uncultured Solirubrobacteraceae bacterium</name>
    <dbReference type="NCBI Taxonomy" id="1162706"/>
    <lineage>
        <taxon>Bacteria</taxon>
        <taxon>Bacillati</taxon>
        <taxon>Actinomycetota</taxon>
        <taxon>Thermoleophilia</taxon>
        <taxon>Solirubrobacterales</taxon>
        <taxon>Solirubrobacteraceae</taxon>
        <taxon>environmental samples</taxon>
    </lineage>
</organism>
<dbReference type="SUPFAM" id="SSF53335">
    <property type="entry name" value="S-adenosyl-L-methionine-dependent methyltransferases"/>
    <property type="match status" value="1"/>
</dbReference>
<name>A0A6J4TCE3_9ACTN</name>
<dbReference type="EMBL" id="CADCVT010000305">
    <property type="protein sequence ID" value="CAA9518883.1"/>
    <property type="molecule type" value="Genomic_DNA"/>
</dbReference>
<evidence type="ECO:0000259" key="1">
    <source>
        <dbReference type="Pfam" id="PF13649"/>
    </source>
</evidence>
<dbReference type="InterPro" id="IPR029063">
    <property type="entry name" value="SAM-dependent_MTases_sf"/>
</dbReference>
<dbReference type="GO" id="GO:0008757">
    <property type="term" value="F:S-adenosylmethionine-dependent methyltransferase activity"/>
    <property type="evidence" value="ECO:0007669"/>
    <property type="project" value="InterPro"/>
</dbReference>
<protein>
    <recommendedName>
        <fullName evidence="1">Methyltransferase domain-containing protein</fullName>
    </recommendedName>
</protein>
<proteinExistence type="predicted"/>
<reference evidence="2" key="1">
    <citation type="submission" date="2020-02" db="EMBL/GenBank/DDBJ databases">
        <authorList>
            <person name="Meier V. D."/>
        </authorList>
    </citation>
    <scope>NUCLEOTIDE SEQUENCE</scope>
    <source>
        <strain evidence="2">AVDCRST_MAG85</strain>
    </source>
</reference>
<dbReference type="AlphaFoldDB" id="A0A6J4TCE3"/>
<dbReference type="PANTHER" id="PTHR42912:SF98">
    <property type="entry name" value="UNCHARACTERISED METHYLTRANSFERASE RV1498C"/>
    <property type="match status" value="1"/>
</dbReference>
<dbReference type="InterPro" id="IPR050508">
    <property type="entry name" value="Methyltransf_Superfamily"/>
</dbReference>
<dbReference type="Pfam" id="PF13649">
    <property type="entry name" value="Methyltransf_25"/>
    <property type="match status" value="1"/>
</dbReference>
<sequence length="270" mass="30483">MRQPLGERVRDSVRLRTLDAKDRLSGRADRLVPPRRLDFVGHSDFVATGDEFLGHFIEHGGLQPHHAVLDIGCGIGRMARPLSGYLDADGAYEGFDVNREGIGWCRRRYARHKSFHFQVADLYNRRYNPLGPFKAIDYRFPFEDERFDFAIMTSVLTHLLEDEAEHYISEAARVLKPGGRAFTTFFLLEAESRALIGSGRSGLDFLEPEAHVSVLSDDVPEEAVAYDEGWVYERVGTHGLRVLEPIHPGTWSGRDEGASFQDIVVLEKAP</sequence>
<accession>A0A6J4TCE3</accession>
<dbReference type="InterPro" id="IPR041698">
    <property type="entry name" value="Methyltransf_25"/>
</dbReference>
<dbReference type="Gene3D" id="3.40.50.150">
    <property type="entry name" value="Vaccinia Virus protein VP39"/>
    <property type="match status" value="1"/>
</dbReference>